<dbReference type="Proteomes" id="UP000075187">
    <property type="component" value="Chromosome"/>
</dbReference>
<keyword evidence="2" id="KW-1185">Reference proteome</keyword>
<organism evidence="1 2">
    <name type="scientific">Pseudomonas glycinae</name>
    <dbReference type="NCBI Taxonomy" id="1785145"/>
    <lineage>
        <taxon>Bacteria</taxon>
        <taxon>Pseudomonadati</taxon>
        <taxon>Pseudomonadota</taxon>
        <taxon>Gammaproteobacteria</taxon>
        <taxon>Pseudomonadales</taxon>
        <taxon>Pseudomonadaceae</taxon>
        <taxon>Pseudomonas</taxon>
    </lineage>
</organism>
<sequence length="107" mass="11423">MAEEVLKSRLANFLVPGGLWVGGKVVITPSGIRMSANAMNRAVPGGVLDVEVPIATIRKVTLEGGFITRIVSLETDNGYVYFRCFGAKAMAGLITKLYVAHTLKRAG</sequence>
<evidence type="ECO:0008006" key="3">
    <source>
        <dbReference type="Google" id="ProtNLM"/>
    </source>
</evidence>
<gene>
    <name evidence="1" type="ORF">AWU82_15510</name>
</gene>
<evidence type="ECO:0000313" key="2">
    <source>
        <dbReference type="Proteomes" id="UP000075187"/>
    </source>
</evidence>
<dbReference type="EMBL" id="CP014205">
    <property type="protein sequence ID" value="AMQ84663.2"/>
    <property type="molecule type" value="Genomic_DNA"/>
</dbReference>
<name>A0ABM5ZLT2_9PSED</name>
<reference evidence="1" key="1">
    <citation type="submission" date="2017-12" db="EMBL/GenBank/DDBJ databases">
        <title>Pseudomonas sp. MS586 complete sequence.</title>
        <authorList>
            <person name="Lu S."/>
            <person name="Deng P."/>
        </authorList>
    </citation>
    <scope>NUCLEOTIDE SEQUENCE</scope>
    <source>
        <strain evidence="1">MS586</strain>
    </source>
</reference>
<accession>A0ABM5ZLT2</accession>
<dbReference type="RefSeq" id="WP_082934460.1">
    <property type="nucleotide sequence ID" value="NZ_BQIG01000030.1"/>
</dbReference>
<protein>
    <recommendedName>
        <fullName evidence="3">GRAM domain-containing protein</fullName>
    </recommendedName>
</protein>
<evidence type="ECO:0000313" key="1">
    <source>
        <dbReference type="EMBL" id="AMQ84663.2"/>
    </source>
</evidence>
<proteinExistence type="predicted"/>